<evidence type="ECO:0000313" key="1">
    <source>
        <dbReference type="EMBL" id="MDO5969799.1"/>
    </source>
</evidence>
<dbReference type="PANTHER" id="PTHR10704:SF44">
    <property type="entry name" value="LD35051P-RELATED"/>
    <property type="match status" value="1"/>
</dbReference>
<accession>A0ABT8W9I6</accession>
<dbReference type="Gene3D" id="3.40.50.300">
    <property type="entry name" value="P-loop containing nucleotide triphosphate hydrolases"/>
    <property type="match status" value="1"/>
</dbReference>
<dbReference type="InterPro" id="IPR051135">
    <property type="entry name" value="Gal/GlcNAc/GalNAc_ST"/>
</dbReference>
<dbReference type="SUPFAM" id="SSF52540">
    <property type="entry name" value="P-loop containing nucleoside triphosphate hydrolases"/>
    <property type="match status" value="1"/>
</dbReference>
<dbReference type="RefSeq" id="WP_303277494.1">
    <property type="nucleotide sequence ID" value="NZ_JAUOEK010000093.1"/>
</dbReference>
<keyword evidence="1" id="KW-0808">Transferase</keyword>
<protein>
    <submittedName>
        <fullName evidence="1">Sulfotransferase</fullName>
        <ecNumber evidence="1">2.8.2.-</ecNumber>
    </submittedName>
</protein>
<name>A0ABT8W9I6_9FLAO</name>
<dbReference type="Pfam" id="PF13469">
    <property type="entry name" value="Sulfotransfer_3"/>
    <property type="match status" value="1"/>
</dbReference>
<proteinExistence type="predicted"/>
<reference evidence="1" key="1">
    <citation type="submission" date="2023-07" db="EMBL/GenBank/DDBJ databases">
        <title>Two novel species in the genus Flavivirga.</title>
        <authorList>
            <person name="Kwon K."/>
        </authorList>
    </citation>
    <scope>NUCLEOTIDE SEQUENCE</scope>
    <source>
        <strain evidence="1">KCTC 52353</strain>
    </source>
</reference>
<dbReference type="EC" id="2.8.2.-" evidence="1"/>
<keyword evidence="2" id="KW-1185">Reference proteome</keyword>
<gene>
    <name evidence="1" type="ORF">Q4Q35_08265</name>
</gene>
<dbReference type="EMBL" id="JAUOEK010000093">
    <property type="protein sequence ID" value="MDO5969799.1"/>
    <property type="molecule type" value="Genomic_DNA"/>
</dbReference>
<organism evidence="1 2">
    <name type="scientific">Flavivirga aquimarina</name>
    <dbReference type="NCBI Taxonomy" id="2027862"/>
    <lineage>
        <taxon>Bacteria</taxon>
        <taxon>Pseudomonadati</taxon>
        <taxon>Bacteroidota</taxon>
        <taxon>Flavobacteriia</taxon>
        <taxon>Flavobacteriales</taxon>
        <taxon>Flavobacteriaceae</taxon>
        <taxon>Flavivirga</taxon>
    </lineage>
</organism>
<dbReference type="GO" id="GO:0016740">
    <property type="term" value="F:transferase activity"/>
    <property type="evidence" value="ECO:0007669"/>
    <property type="project" value="UniProtKB-KW"/>
</dbReference>
<dbReference type="Proteomes" id="UP001176883">
    <property type="component" value="Unassembled WGS sequence"/>
</dbReference>
<sequence length="222" mass="26178">MNNKKYIYVLSSMRAGSTLLKSLLSTREEIVDLPEIPVHLADEIASLVKEDMVLIKRPRYYLNTKYPYFEFKPESKIIILIRKPYDTILSLHKMNLENNFADIQYHDEQMLLNYWITTYQLLYKSINLNSDNVILVRYEDLIETPLKTTENIFKFLDVSNTKGIDTYENPKGYKWKWGFGDGGDVLKTLKVVNRQNKYLNKKLINLIDTNKAVKEILKNYGY</sequence>
<dbReference type="PANTHER" id="PTHR10704">
    <property type="entry name" value="CARBOHYDRATE SULFOTRANSFERASE"/>
    <property type="match status" value="1"/>
</dbReference>
<dbReference type="InterPro" id="IPR027417">
    <property type="entry name" value="P-loop_NTPase"/>
</dbReference>
<comment type="caution">
    <text evidence="1">The sequence shown here is derived from an EMBL/GenBank/DDBJ whole genome shotgun (WGS) entry which is preliminary data.</text>
</comment>
<evidence type="ECO:0000313" key="2">
    <source>
        <dbReference type="Proteomes" id="UP001176883"/>
    </source>
</evidence>